<dbReference type="Pfam" id="PF03636">
    <property type="entry name" value="Glyco_hydro_65N"/>
    <property type="match status" value="1"/>
</dbReference>
<feature type="domain" description="Glycoside hydrolase family 65 central catalytic" evidence="1">
    <location>
        <begin position="181"/>
        <end position="352"/>
    </location>
</feature>
<evidence type="ECO:0000313" key="3">
    <source>
        <dbReference type="EMBL" id="KKK56536.1"/>
    </source>
</evidence>
<dbReference type="Pfam" id="PF03632">
    <property type="entry name" value="Glyco_hydro_65m"/>
    <property type="match status" value="1"/>
</dbReference>
<dbReference type="InterPro" id="IPR037018">
    <property type="entry name" value="GH65_N"/>
</dbReference>
<evidence type="ECO:0000259" key="1">
    <source>
        <dbReference type="Pfam" id="PF03632"/>
    </source>
</evidence>
<dbReference type="InterPro" id="IPR005196">
    <property type="entry name" value="Glyco_hydro_65_N"/>
</dbReference>
<dbReference type="Gene3D" id="2.70.98.40">
    <property type="entry name" value="Glycoside hydrolase, family 65, N-terminal domain"/>
    <property type="match status" value="1"/>
</dbReference>
<feature type="domain" description="Glycoside hydrolase family 65 N-terminal" evidence="2">
    <location>
        <begin position="1"/>
        <end position="127"/>
    </location>
</feature>
<comment type="caution">
    <text evidence="3">The sequence shown here is derived from an EMBL/GenBank/DDBJ whole genome shotgun (WGS) entry which is preliminary data.</text>
</comment>
<feature type="non-terminal residue" evidence="3">
    <location>
        <position position="1"/>
    </location>
</feature>
<dbReference type="SUPFAM" id="SSF48208">
    <property type="entry name" value="Six-hairpin glycosidases"/>
    <property type="match status" value="1"/>
</dbReference>
<dbReference type="Gene3D" id="1.50.10.10">
    <property type="match status" value="1"/>
</dbReference>
<sequence>MDDMHTAALRYTIEPQNYSGKISLRSILDGDLINDGVARYRQLDQKHLDAMEQGGDKQSQYLLVQTKQSDVEIALAARLRVFLDQSEQQCDLLHVTSEGKVESEIEFQVKESQSLSLEKLVGIFTSRETGPGLSLQTAREHIGSLESFDKVHFRSTGKWEEIWKEADIQVSGDRFAQKMIRMHIYHLMVTASPHNVKLDAGIPARGLHGEAYRGHIFWDELYILNFFSLHFPEIVKSILMYRYRRIGEARKYAKQYGFSGAMYPWQSGSDGREETQVVHLNPVSGEWGPDYSSLQRHVSLAIAFNIWYYYWISMDVDFLSREGGEMLFEICRFWVSKCEKDEKTRKYSIRKV</sequence>
<protein>
    <recommendedName>
        <fullName evidence="4">Glycoside hydrolase family 65 central catalytic domain-containing protein</fullName>
    </recommendedName>
</protein>
<dbReference type="InterPro" id="IPR011013">
    <property type="entry name" value="Gal_mutarotase_sf_dom"/>
</dbReference>
<gene>
    <name evidence="3" type="ORF">LCGC14_3063540</name>
</gene>
<dbReference type="GO" id="GO:0030246">
    <property type="term" value="F:carbohydrate binding"/>
    <property type="evidence" value="ECO:0007669"/>
    <property type="project" value="InterPro"/>
</dbReference>
<dbReference type="InterPro" id="IPR008928">
    <property type="entry name" value="6-hairpin_glycosidase_sf"/>
</dbReference>
<evidence type="ECO:0000259" key="2">
    <source>
        <dbReference type="Pfam" id="PF03636"/>
    </source>
</evidence>
<dbReference type="AlphaFoldDB" id="A0A0F8Z8X1"/>
<proteinExistence type="predicted"/>
<name>A0A0F8Z8X1_9ZZZZ</name>
<dbReference type="SUPFAM" id="SSF74650">
    <property type="entry name" value="Galactose mutarotase-like"/>
    <property type="match status" value="1"/>
</dbReference>
<reference evidence="3" key="1">
    <citation type="journal article" date="2015" name="Nature">
        <title>Complex archaea that bridge the gap between prokaryotes and eukaryotes.</title>
        <authorList>
            <person name="Spang A."/>
            <person name="Saw J.H."/>
            <person name="Jorgensen S.L."/>
            <person name="Zaremba-Niedzwiedzka K."/>
            <person name="Martijn J."/>
            <person name="Lind A.E."/>
            <person name="van Eijk R."/>
            <person name="Schleper C."/>
            <person name="Guy L."/>
            <person name="Ettema T.J."/>
        </authorList>
    </citation>
    <scope>NUCLEOTIDE SEQUENCE</scope>
</reference>
<dbReference type="GO" id="GO:0005975">
    <property type="term" value="P:carbohydrate metabolic process"/>
    <property type="evidence" value="ECO:0007669"/>
    <property type="project" value="InterPro"/>
</dbReference>
<dbReference type="EMBL" id="LAZR01064942">
    <property type="protein sequence ID" value="KKK56536.1"/>
    <property type="molecule type" value="Genomic_DNA"/>
</dbReference>
<dbReference type="PANTHER" id="PTHR11051">
    <property type="entry name" value="GLYCOSYL HYDROLASE-RELATED"/>
    <property type="match status" value="1"/>
</dbReference>
<dbReference type="PANTHER" id="PTHR11051:SF8">
    <property type="entry name" value="PROTEIN-GLUCOSYLGALACTOSYLHYDROXYLYSINE GLUCOSIDASE"/>
    <property type="match status" value="1"/>
</dbReference>
<dbReference type="GO" id="GO:0004553">
    <property type="term" value="F:hydrolase activity, hydrolyzing O-glycosyl compounds"/>
    <property type="evidence" value="ECO:0007669"/>
    <property type="project" value="TreeGrafter"/>
</dbReference>
<organism evidence="3">
    <name type="scientific">marine sediment metagenome</name>
    <dbReference type="NCBI Taxonomy" id="412755"/>
    <lineage>
        <taxon>unclassified sequences</taxon>
        <taxon>metagenomes</taxon>
        <taxon>ecological metagenomes</taxon>
    </lineage>
</organism>
<feature type="non-terminal residue" evidence="3">
    <location>
        <position position="352"/>
    </location>
</feature>
<evidence type="ECO:0008006" key="4">
    <source>
        <dbReference type="Google" id="ProtNLM"/>
    </source>
</evidence>
<dbReference type="InterPro" id="IPR005195">
    <property type="entry name" value="Glyco_hydro_65_M"/>
</dbReference>
<dbReference type="InterPro" id="IPR012341">
    <property type="entry name" value="6hp_glycosidase-like_sf"/>
</dbReference>
<accession>A0A0F8Z8X1</accession>